<evidence type="ECO:0000313" key="2">
    <source>
        <dbReference type="Proteomes" id="UP000248806"/>
    </source>
</evidence>
<reference evidence="1 2" key="1">
    <citation type="submission" date="2018-06" db="EMBL/GenBank/DDBJ databases">
        <title>Genomic Encyclopedia of Archaeal and Bacterial Type Strains, Phase II (KMG-II): from individual species to whole genera.</title>
        <authorList>
            <person name="Goeker M."/>
        </authorList>
    </citation>
    <scope>NUCLEOTIDE SEQUENCE [LARGE SCALE GENOMIC DNA]</scope>
    <source>
        <strain evidence="1 2">ATCC BAA-1881</strain>
    </source>
</reference>
<sequence length="87" mass="9907">MTDNAYNGWTPLRNLLRKLDLHDTLAIIRACAAFKTVRVPAPFPADIEVHRAVYSDERLILPWEMEVLAREAIIVCSPQPSTNYTAR</sequence>
<dbReference type="Proteomes" id="UP000248806">
    <property type="component" value="Unassembled WGS sequence"/>
</dbReference>
<proteinExistence type="predicted"/>
<evidence type="ECO:0000313" key="1">
    <source>
        <dbReference type="EMBL" id="PZW28380.1"/>
    </source>
</evidence>
<accession>A0A326U6E6</accession>
<protein>
    <submittedName>
        <fullName evidence="1">Uncharacterized protein</fullName>
    </submittedName>
</protein>
<gene>
    <name evidence="1" type="ORF">EI42_03134</name>
</gene>
<dbReference type="EMBL" id="QKUF01000010">
    <property type="protein sequence ID" value="PZW28380.1"/>
    <property type="molecule type" value="Genomic_DNA"/>
</dbReference>
<name>A0A326U6E6_THEHA</name>
<organism evidence="1 2">
    <name type="scientific">Thermosporothrix hazakensis</name>
    <dbReference type="NCBI Taxonomy" id="644383"/>
    <lineage>
        <taxon>Bacteria</taxon>
        <taxon>Bacillati</taxon>
        <taxon>Chloroflexota</taxon>
        <taxon>Ktedonobacteria</taxon>
        <taxon>Ktedonobacterales</taxon>
        <taxon>Thermosporotrichaceae</taxon>
        <taxon>Thermosporothrix</taxon>
    </lineage>
</organism>
<keyword evidence="2" id="KW-1185">Reference proteome</keyword>
<comment type="caution">
    <text evidence="1">The sequence shown here is derived from an EMBL/GenBank/DDBJ whole genome shotgun (WGS) entry which is preliminary data.</text>
</comment>
<dbReference type="AlphaFoldDB" id="A0A326U6E6"/>
<dbReference type="RefSeq" id="WP_111323525.1">
    <property type="nucleotide sequence ID" value="NZ_BIFX01000001.1"/>
</dbReference>